<feature type="compositionally biased region" description="Polar residues" evidence="1">
    <location>
        <begin position="37"/>
        <end position="51"/>
    </location>
</feature>
<proteinExistence type="predicted"/>
<dbReference type="Proteomes" id="UP000677537">
    <property type="component" value="Unassembled WGS sequence"/>
</dbReference>
<sequence>MDIEYTPPDQPEGEPHAEPAPPCTVALVPDAQLAGATAQTPDADTGQVSASHDTEPFGFDPNAVVDWGDQDPDAARAALAASQTLAVVLQQSVREAEAAGGPPFLGWFDDQAVPVTTGRLRFALDRDQLLAAAESLVGLGCRPKNGEATARITLRDGCFKAAVTSDRMDFGEVAISPKGPIVGLASDAAPVAFTVPIRKLTDSIRASMPGNLLHLEFNPDARRLVFSGLRDGRRRVHTGVPDAFDMRKRPVGVPTPVCSLNPVPLAAGLRLLGTIIKPAAGKEPTFWGRAYVRDGMIFGSRKGVLGVVQAAGVAGLKAEVHARDLSPIGKLMNRLDPSRTGLFATDSHALITDGQTWVGLHSEEATPFPPGALEYFLSQKPSYEVMPSCDQLLPALEGLLATVKGGLGAGWVRLRTRRVYGQIRLIVQAADQPKWHCGVYDIDCSVKSHDGTSTSATNVDVRVDLSALRNLVAYARDVLEIANIPLDVVLPVAGYPRPILRLRHVVEGQGGHVLSVFLMGIP</sequence>
<gene>
    <name evidence="2" type="ORF">J5Y10_24785</name>
</gene>
<comment type="caution">
    <text evidence="2">The sequence shown here is derived from an EMBL/GenBank/DDBJ whole genome shotgun (WGS) entry which is preliminary data.</text>
</comment>
<feature type="region of interest" description="Disordered" evidence="1">
    <location>
        <begin position="1"/>
        <end position="57"/>
    </location>
</feature>
<organism evidence="2 3">
    <name type="scientific">Roseomonas indoligenes</name>
    <dbReference type="NCBI Taxonomy" id="2820811"/>
    <lineage>
        <taxon>Bacteria</taxon>
        <taxon>Pseudomonadati</taxon>
        <taxon>Pseudomonadota</taxon>
        <taxon>Alphaproteobacteria</taxon>
        <taxon>Acetobacterales</taxon>
        <taxon>Roseomonadaceae</taxon>
        <taxon>Roseomonas</taxon>
    </lineage>
</organism>
<dbReference type="RefSeq" id="WP_209376817.1">
    <property type="nucleotide sequence ID" value="NZ_JAGIZA010000025.1"/>
</dbReference>
<evidence type="ECO:0000313" key="3">
    <source>
        <dbReference type="Proteomes" id="UP000677537"/>
    </source>
</evidence>
<evidence type="ECO:0000256" key="1">
    <source>
        <dbReference type="SAM" id="MobiDB-lite"/>
    </source>
</evidence>
<name>A0A940N3H1_9PROT</name>
<reference evidence="2" key="1">
    <citation type="submission" date="2021-03" db="EMBL/GenBank/DDBJ databases">
        <authorList>
            <person name="So Y."/>
        </authorList>
    </citation>
    <scope>NUCLEOTIDE SEQUENCE</scope>
    <source>
        <strain evidence="2">SG15</strain>
    </source>
</reference>
<protein>
    <submittedName>
        <fullName evidence="2">Uncharacterized protein</fullName>
    </submittedName>
</protein>
<dbReference type="AlphaFoldDB" id="A0A940N3H1"/>
<dbReference type="EMBL" id="JAGIZA010000025">
    <property type="protein sequence ID" value="MBP0496022.1"/>
    <property type="molecule type" value="Genomic_DNA"/>
</dbReference>
<evidence type="ECO:0000313" key="2">
    <source>
        <dbReference type="EMBL" id="MBP0496022.1"/>
    </source>
</evidence>
<accession>A0A940N3H1</accession>
<keyword evidence="3" id="KW-1185">Reference proteome</keyword>